<evidence type="ECO:0008006" key="4">
    <source>
        <dbReference type="Google" id="ProtNLM"/>
    </source>
</evidence>
<evidence type="ECO:0000256" key="1">
    <source>
        <dbReference type="SAM" id="Phobius"/>
    </source>
</evidence>
<sequence length="134" mass="14677">MRFPSPRRRRTRPDPAGRRAAVLAYPLLGMGVLHFAVPQPFDAIVPSWIPGSARFWTYASGVAELAVGGAVATPSTRRLGATAAIGLFLAVFPANVQMAWDWRRKPWPYAVGAVGRLPLQYPMITHALRVRSEA</sequence>
<keyword evidence="1" id="KW-0812">Transmembrane</keyword>
<reference evidence="2 3" key="1">
    <citation type="submission" date="2021-11" db="EMBL/GenBank/DDBJ databases">
        <title>Draft genome sequence of Actinomycetospora sp. SF1 isolated from the rhizosphere soil.</title>
        <authorList>
            <person name="Duangmal K."/>
            <person name="Chantavorakit T."/>
        </authorList>
    </citation>
    <scope>NUCLEOTIDE SEQUENCE [LARGE SCALE GENOMIC DNA]</scope>
    <source>
        <strain evidence="2 3">TBRC 5722</strain>
    </source>
</reference>
<evidence type="ECO:0000313" key="2">
    <source>
        <dbReference type="EMBL" id="MCD2194413.1"/>
    </source>
</evidence>
<organism evidence="2 3">
    <name type="scientific">Actinomycetospora endophytica</name>
    <dbReference type="NCBI Taxonomy" id="2291215"/>
    <lineage>
        <taxon>Bacteria</taxon>
        <taxon>Bacillati</taxon>
        <taxon>Actinomycetota</taxon>
        <taxon>Actinomycetes</taxon>
        <taxon>Pseudonocardiales</taxon>
        <taxon>Pseudonocardiaceae</taxon>
        <taxon>Actinomycetospora</taxon>
    </lineage>
</organism>
<comment type="caution">
    <text evidence="2">The sequence shown here is derived from an EMBL/GenBank/DDBJ whole genome shotgun (WGS) entry which is preliminary data.</text>
</comment>
<feature type="transmembrane region" description="Helical" evidence="1">
    <location>
        <begin position="79"/>
        <end position="100"/>
    </location>
</feature>
<keyword evidence="1" id="KW-1133">Transmembrane helix</keyword>
<gene>
    <name evidence="2" type="ORF">LQ327_13625</name>
</gene>
<keyword evidence="3" id="KW-1185">Reference proteome</keyword>
<feature type="transmembrane region" description="Helical" evidence="1">
    <location>
        <begin position="53"/>
        <end position="72"/>
    </location>
</feature>
<accession>A0ABS8P8T2</accession>
<protein>
    <recommendedName>
        <fullName evidence="4">DoxX-like protein</fullName>
    </recommendedName>
</protein>
<evidence type="ECO:0000313" key="3">
    <source>
        <dbReference type="Proteomes" id="UP001199469"/>
    </source>
</evidence>
<dbReference type="RefSeq" id="WP_230734367.1">
    <property type="nucleotide sequence ID" value="NZ_JAJNDB010000002.1"/>
</dbReference>
<keyword evidence="1" id="KW-0472">Membrane</keyword>
<feature type="transmembrane region" description="Helical" evidence="1">
    <location>
        <begin position="20"/>
        <end position="41"/>
    </location>
</feature>
<dbReference type="Proteomes" id="UP001199469">
    <property type="component" value="Unassembled WGS sequence"/>
</dbReference>
<dbReference type="EMBL" id="JAJNDB010000002">
    <property type="protein sequence ID" value="MCD2194413.1"/>
    <property type="molecule type" value="Genomic_DNA"/>
</dbReference>
<dbReference type="PANTHER" id="PTHR36974">
    <property type="entry name" value="MEMBRANE PROTEIN-RELATED"/>
    <property type="match status" value="1"/>
</dbReference>
<name>A0ABS8P8T2_9PSEU</name>
<proteinExistence type="predicted"/>
<dbReference type="PANTHER" id="PTHR36974:SF1">
    <property type="entry name" value="DOXX FAMILY MEMBRANE PROTEIN"/>
    <property type="match status" value="1"/>
</dbReference>